<accession>A0A2R5GG59</accession>
<comment type="caution">
    <text evidence="1">The sequence shown here is derived from an EMBL/GenBank/DDBJ whole genome shotgun (WGS) entry which is preliminary data.</text>
</comment>
<proteinExistence type="predicted"/>
<dbReference type="EMBL" id="BEYU01000025">
    <property type="protein sequence ID" value="GBG26834.1"/>
    <property type="molecule type" value="Genomic_DNA"/>
</dbReference>
<organism evidence="1 2">
    <name type="scientific">Hondaea fermentalgiana</name>
    <dbReference type="NCBI Taxonomy" id="2315210"/>
    <lineage>
        <taxon>Eukaryota</taxon>
        <taxon>Sar</taxon>
        <taxon>Stramenopiles</taxon>
        <taxon>Bigyra</taxon>
        <taxon>Labyrinthulomycetes</taxon>
        <taxon>Thraustochytrida</taxon>
        <taxon>Thraustochytriidae</taxon>
        <taxon>Hondaea</taxon>
    </lineage>
</organism>
<dbReference type="AlphaFoldDB" id="A0A2R5GG59"/>
<evidence type="ECO:0000313" key="1">
    <source>
        <dbReference type="EMBL" id="GBG26834.1"/>
    </source>
</evidence>
<evidence type="ECO:0000313" key="2">
    <source>
        <dbReference type="Proteomes" id="UP000241890"/>
    </source>
</evidence>
<name>A0A2R5GG59_9STRA</name>
<dbReference type="Proteomes" id="UP000241890">
    <property type="component" value="Unassembled WGS sequence"/>
</dbReference>
<reference evidence="1 2" key="1">
    <citation type="submission" date="2017-12" db="EMBL/GenBank/DDBJ databases">
        <title>Sequencing, de novo assembly and annotation of complete genome of a new Thraustochytrid species, strain FCC1311.</title>
        <authorList>
            <person name="Sedici K."/>
            <person name="Godart F."/>
            <person name="Aiese Cigliano R."/>
            <person name="Sanseverino W."/>
            <person name="Barakat M."/>
            <person name="Ortet P."/>
            <person name="Marechal E."/>
            <person name="Cagnac O."/>
            <person name="Amato A."/>
        </authorList>
    </citation>
    <scope>NUCLEOTIDE SEQUENCE [LARGE SCALE GENOMIC DNA]</scope>
</reference>
<dbReference type="InParanoid" id="A0A2R5GG59"/>
<gene>
    <name evidence="1" type="ORF">FCC1311_030562</name>
</gene>
<sequence length="283" mass="31403">MPRSPRKRVRALKVEPATASAKLVKEEDIAKSAQHQGLKRPRPRCEGCLVKSAGEGTWNVRTETPSPALPTMLGEKIRAINVMPGRQERAVHNTPFMHDLPIVHDTPFVHDTPCIDCCKAVKSEMKSAAAGKKGSSVSQANSRAAATTDVECRFHDKVDALLLGWIEGYQERATLRSDPTRLPRGQHVDKLFEHEGDTACLFSVKDLLASTAYKRWKPATISQSRMSKWHIETQFRRHDTESRAQRFKRVLKRIQTQHGISESDPGADVADTIAAANASNNAP</sequence>
<keyword evidence="2" id="KW-1185">Reference proteome</keyword>
<protein>
    <submittedName>
        <fullName evidence="1">Uncharacterized protein</fullName>
    </submittedName>
</protein>